<organism evidence="1 2">
    <name type="scientific">Herbihabitans rhizosphaerae</name>
    <dbReference type="NCBI Taxonomy" id="1872711"/>
    <lineage>
        <taxon>Bacteria</taxon>
        <taxon>Bacillati</taxon>
        <taxon>Actinomycetota</taxon>
        <taxon>Actinomycetes</taxon>
        <taxon>Pseudonocardiales</taxon>
        <taxon>Pseudonocardiaceae</taxon>
        <taxon>Herbihabitans</taxon>
    </lineage>
</organism>
<accession>A0A4Q7KGD5</accession>
<name>A0A4Q7KGD5_9PSEU</name>
<comment type="caution">
    <text evidence="1">The sequence shown here is derived from an EMBL/GenBank/DDBJ whole genome shotgun (WGS) entry which is preliminary data.</text>
</comment>
<dbReference type="AlphaFoldDB" id="A0A4Q7KGD5"/>
<proteinExistence type="predicted"/>
<keyword evidence="2" id="KW-1185">Reference proteome</keyword>
<evidence type="ECO:0000313" key="1">
    <source>
        <dbReference type="EMBL" id="RZS34312.1"/>
    </source>
</evidence>
<dbReference type="RefSeq" id="WP_130346673.1">
    <property type="nucleotide sequence ID" value="NZ_SGWQ01000009.1"/>
</dbReference>
<protein>
    <submittedName>
        <fullName evidence="1">Uncharacterized protein</fullName>
    </submittedName>
</protein>
<evidence type="ECO:0000313" key="2">
    <source>
        <dbReference type="Proteomes" id="UP000294257"/>
    </source>
</evidence>
<dbReference type="OrthoDB" id="3630339at2"/>
<gene>
    <name evidence="1" type="ORF">EV193_10999</name>
</gene>
<dbReference type="EMBL" id="SGWQ01000009">
    <property type="protein sequence ID" value="RZS34312.1"/>
    <property type="molecule type" value="Genomic_DNA"/>
</dbReference>
<reference evidence="1 2" key="1">
    <citation type="submission" date="2019-02" db="EMBL/GenBank/DDBJ databases">
        <title>Genomic Encyclopedia of Type Strains, Phase IV (KMG-IV): sequencing the most valuable type-strain genomes for metagenomic binning, comparative biology and taxonomic classification.</title>
        <authorList>
            <person name="Goeker M."/>
        </authorList>
    </citation>
    <scope>NUCLEOTIDE SEQUENCE [LARGE SCALE GENOMIC DNA]</scope>
    <source>
        <strain evidence="1 2">DSM 101727</strain>
    </source>
</reference>
<dbReference type="Proteomes" id="UP000294257">
    <property type="component" value="Unassembled WGS sequence"/>
</dbReference>
<sequence>MPTISEDARQLLRYNLYEHLDEAEFLATKTADWTDDDADTARDLIPDLINVIRGVLVEHSTPAASTCPACRVPWPCPTLSTVHRLIKDPDNKLVTIRARAVEQRLSA</sequence>